<dbReference type="InterPro" id="IPR002104">
    <property type="entry name" value="Integrase_catalytic"/>
</dbReference>
<dbReference type="RefSeq" id="WP_097096274.1">
    <property type="nucleotide sequence ID" value="NZ_OCMY01000001.1"/>
</dbReference>
<dbReference type="SUPFAM" id="SSF56349">
    <property type="entry name" value="DNA breaking-rejoining enzymes"/>
    <property type="match status" value="1"/>
</dbReference>
<evidence type="ECO:0000259" key="2">
    <source>
        <dbReference type="PROSITE" id="PS51898"/>
    </source>
</evidence>
<dbReference type="InterPro" id="IPR013762">
    <property type="entry name" value="Integrase-like_cat_sf"/>
</dbReference>
<dbReference type="EMBL" id="OCMY01000001">
    <property type="protein sequence ID" value="SOD38337.1"/>
    <property type="molecule type" value="Genomic_DNA"/>
</dbReference>
<dbReference type="Proteomes" id="UP000219271">
    <property type="component" value="Unassembled WGS sequence"/>
</dbReference>
<feature type="domain" description="Tyr recombinase" evidence="2">
    <location>
        <begin position="155"/>
        <end position="388"/>
    </location>
</feature>
<dbReference type="GO" id="GO:0006310">
    <property type="term" value="P:DNA recombination"/>
    <property type="evidence" value="ECO:0007669"/>
    <property type="project" value="UniProtKB-KW"/>
</dbReference>
<accession>A0A286BW15</accession>
<dbReference type="NCBIfam" id="NF041502">
    <property type="entry name" value="integrase_1"/>
    <property type="match status" value="1"/>
</dbReference>
<keyword evidence="1" id="KW-0233">DNA recombination</keyword>
<gene>
    <name evidence="3" type="ORF">SAMN06273570_2736</name>
</gene>
<dbReference type="PROSITE" id="PS51898">
    <property type="entry name" value="TYR_RECOMBINASE"/>
    <property type="match status" value="1"/>
</dbReference>
<evidence type="ECO:0000313" key="3">
    <source>
        <dbReference type="EMBL" id="SOD38337.1"/>
    </source>
</evidence>
<dbReference type="Gene3D" id="1.10.443.10">
    <property type="entry name" value="Intergrase catalytic core"/>
    <property type="match status" value="1"/>
</dbReference>
<protein>
    <submittedName>
        <fullName evidence="3">Phage integrase family protein</fullName>
    </submittedName>
</protein>
<evidence type="ECO:0000313" key="4">
    <source>
        <dbReference type="Proteomes" id="UP000219271"/>
    </source>
</evidence>
<proteinExistence type="predicted"/>
<dbReference type="OrthoDB" id="8368662at2"/>
<organism evidence="3 4">
    <name type="scientific">Candidatus Pantoea floridensis</name>
    <dbReference type="NCBI Taxonomy" id="1938870"/>
    <lineage>
        <taxon>Bacteria</taxon>
        <taxon>Pseudomonadati</taxon>
        <taxon>Pseudomonadota</taxon>
        <taxon>Gammaproteobacteria</taxon>
        <taxon>Enterobacterales</taxon>
        <taxon>Erwiniaceae</taxon>
        <taxon>Pantoea</taxon>
    </lineage>
</organism>
<reference evidence="4" key="1">
    <citation type="submission" date="2017-09" db="EMBL/GenBank/DDBJ databases">
        <authorList>
            <person name="Varghese N."/>
            <person name="Submissions S."/>
        </authorList>
    </citation>
    <scope>NUCLEOTIDE SEQUENCE [LARGE SCALE GENOMIC DNA]</scope>
    <source>
        <strain evidence="4">JKS000234</strain>
    </source>
</reference>
<sequence length="510" mass="58825">MLKVYVNGEDNGSAYEAKTKGYYFFLNDEAWRLSRNVTVNIKMVKDVIDKELMEGYLKVLKYLACELSPASVKVINNNFRRFIVSVEPKRVDEFSLVRFRGSDGKNNNIMSSVRILIKKWYELGYSGIDEDAYDFLCKLIITDNKKGEVVRRRDKVKGPLTDIELQSFLEACYRAYEKGNIDITQLAMALLTSATGRRPLQISQMKVSDIRRLKVNENSYSYVISIPRIKQGLGFREACRNFQVTKELYDLLRKQCDLSIEQIRSILKRELTNKEIENTPLFISMQKLESFKINNELREIFVSDKAHEYSVKINKTLAFIAKTENVISERTYERLNVNPRRFRYTVGTRAAREGASELVIAELLDHSTTQYTGVYVEFNADHVARIDDAVGNHMKKYAGFFQGKIQGDDSIKKNELAVRDLSGDVTGACGGCKSCRANVPVPCYTCHHFRPFIDAPHIELRDHLLKQRERIMTDTNDETMSKTLDRTIMAVEEVVKKCETLKLQRSNRYE</sequence>
<dbReference type="GO" id="GO:0015074">
    <property type="term" value="P:DNA integration"/>
    <property type="evidence" value="ECO:0007669"/>
    <property type="project" value="InterPro"/>
</dbReference>
<keyword evidence="4" id="KW-1185">Reference proteome</keyword>
<dbReference type="InterPro" id="IPR011010">
    <property type="entry name" value="DNA_brk_join_enz"/>
</dbReference>
<dbReference type="AlphaFoldDB" id="A0A286BW15"/>
<dbReference type="GO" id="GO:0003677">
    <property type="term" value="F:DNA binding"/>
    <property type="evidence" value="ECO:0007669"/>
    <property type="project" value="InterPro"/>
</dbReference>
<dbReference type="InterPro" id="IPR048120">
    <property type="entry name" value="Integrase-like"/>
</dbReference>
<evidence type="ECO:0000256" key="1">
    <source>
        <dbReference type="ARBA" id="ARBA00023172"/>
    </source>
</evidence>
<name>A0A286BW15_9GAMM</name>